<dbReference type="InterPro" id="IPR037185">
    <property type="entry name" value="EmrE-like"/>
</dbReference>
<feature type="transmembrane region" description="Helical" evidence="1">
    <location>
        <begin position="148"/>
        <end position="164"/>
    </location>
</feature>
<gene>
    <name evidence="3" type="ORF">KC909_00975</name>
</gene>
<dbReference type="PANTHER" id="PTHR22911:SF137">
    <property type="entry name" value="SOLUTE CARRIER FAMILY 35 MEMBER G2-RELATED"/>
    <property type="match status" value="1"/>
</dbReference>
<evidence type="ECO:0000313" key="3">
    <source>
        <dbReference type="EMBL" id="MCA9382914.1"/>
    </source>
</evidence>
<dbReference type="PANTHER" id="PTHR22911">
    <property type="entry name" value="ACYL-MALONYL CONDENSING ENZYME-RELATED"/>
    <property type="match status" value="1"/>
</dbReference>
<keyword evidence="1" id="KW-0812">Transmembrane</keyword>
<name>A0A955L4S8_9BACT</name>
<feature type="transmembrane region" description="Helical" evidence="1">
    <location>
        <begin position="117"/>
        <end position="136"/>
    </location>
</feature>
<feature type="transmembrane region" description="Helical" evidence="1">
    <location>
        <begin position="237"/>
        <end position="256"/>
    </location>
</feature>
<dbReference type="EMBL" id="JAGQLK010000012">
    <property type="protein sequence ID" value="MCA9382914.1"/>
    <property type="molecule type" value="Genomic_DNA"/>
</dbReference>
<dbReference type="SUPFAM" id="SSF103481">
    <property type="entry name" value="Multidrug resistance efflux transporter EmrE"/>
    <property type="match status" value="2"/>
</dbReference>
<evidence type="ECO:0000256" key="1">
    <source>
        <dbReference type="SAM" id="Phobius"/>
    </source>
</evidence>
<feature type="transmembrane region" description="Helical" evidence="1">
    <location>
        <begin position="209"/>
        <end position="225"/>
    </location>
</feature>
<sequence>MGVLFASLSAVLYSLWFLFSKISVNKTKDPIAAVVVFQVLAGLLFLPLSLFDTPKADINADSVLLTVAAILCYTFFNVLGFKSFKYLDVSVAGILSQTTVIVTFIGGLIVFNEDATSMKVIGVLLVILGNVIIHINSDADTKVKMKGVILRLAASLMLALGILIDAKNLENFSIPVYGFLTYLIPGLISYIFIVKSFDKIKADFSPNKLLFLVMSAMATSGYYFLLKSFTTDLDKTISAPINSSSSMLVVIWGIIFLKETDKLTKKIIAGIIVFLGVVLLGIA</sequence>
<feature type="domain" description="EamA" evidence="2">
    <location>
        <begin position="145"/>
        <end position="280"/>
    </location>
</feature>
<dbReference type="Proteomes" id="UP000783287">
    <property type="component" value="Unassembled WGS sequence"/>
</dbReference>
<evidence type="ECO:0000313" key="4">
    <source>
        <dbReference type="Proteomes" id="UP000783287"/>
    </source>
</evidence>
<dbReference type="Pfam" id="PF00892">
    <property type="entry name" value="EamA"/>
    <property type="match status" value="2"/>
</dbReference>
<reference evidence="3" key="2">
    <citation type="journal article" date="2021" name="Microbiome">
        <title>Successional dynamics and alternative stable states in a saline activated sludge microbial community over 9 years.</title>
        <authorList>
            <person name="Wang Y."/>
            <person name="Ye J."/>
            <person name="Ju F."/>
            <person name="Liu L."/>
            <person name="Boyd J.A."/>
            <person name="Deng Y."/>
            <person name="Parks D.H."/>
            <person name="Jiang X."/>
            <person name="Yin X."/>
            <person name="Woodcroft B.J."/>
            <person name="Tyson G.W."/>
            <person name="Hugenholtz P."/>
            <person name="Polz M.F."/>
            <person name="Zhang T."/>
        </authorList>
    </citation>
    <scope>NUCLEOTIDE SEQUENCE</scope>
    <source>
        <strain evidence="3">HKST-UBA14</strain>
    </source>
</reference>
<dbReference type="GO" id="GO:0016020">
    <property type="term" value="C:membrane"/>
    <property type="evidence" value="ECO:0007669"/>
    <property type="project" value="InterPro"/>
</dbReference>
<dbReference type="AlphaFoldDB" id="A0A955L4S8"/>
<feature type="transmembrane region" description="Helical" evidence="1">
    <location>
        <begin position="31"/>
        <end position="50"/>
    </location>
</feature>
<feature type="transmembrane region" description="Helical" evidence="1">
    <location>
        <begin position="6"/>
        <end position="24"/>
    </location>
</feature>
<feature type="transmembrane region" description="Helical" evidence="1">
    <location>
        <begin position="263"/>
        <end position="282"/>
    </location>
</feature>
<reference evidence="3" key="1">
    <citation type="submission" date="2020-04" db="EMBL/GenBank/DDBJ databases">
        <authorList>
            <person name="Zhang T."/>
        </authorList>
    </citation>
    <scope>NUCLEOTIDE SEQUENCE</scope>
    <source>
        <strain evidence="3">HKST-UBA14</strain>
    </source>
</reference>
<feature type="transmembrane region" description="Helical" evidence="1">
    <location>
        <begin position="62"/>
        <end position="79"/>
    </location>
</feature>
<dbReference type="Gene3D" id="1.10.3730.20">
    <property type="match status" value="1"/>
</dbReference>
<dbReference type="InterPro" id="IPR000620">
    <property type="entry name" value="EamA_dom"/>
</dbReference>
<keyword evidence="1" id="KW-1133">Transmembrane helix</keyword>
<feature type="domain" description="EamA" evidence="2">
    <location>
        <begin position="1"/>
        <end position="133"/>
    </location>
</feature>
<keyword evidence="1" id="KW-0472">Membrane</keyword>
<evidence type="ECO:0000259" key="2">
    <source>
        <dbReference type="Pfam" id="PF00892"/>
    </source>
</evidence>
<protein>
    <submittedName>
        <fullName evidence="3">DMT family transporter</fullName>
    </submittedName>
</protein>
<proteinExistence type="predicted"/>
<feature type="transmembrane region" description="Helical" evidence="1">
    <location>
        <begin position="91"/>
        <end position="111"/>
    </location>
</feature>
<organism evidence="3 4">
    <name type="scientific">Candidatus Dojkabacteria bacterium</name>
    <dbReference type="NCBI Taxonomy" id="2099670"/>
    <lineage>
        <taxon>Bacteria</taxon>
        <taxon>Candidatus Dojkabacteria</taxon>
    </lineage>
</organism>
<comment type="caution">
    <text evidence="3">The sequence shown here is derived from an EMBL/GenBank/DDBJ whole genome shotgun (WGS) entry which is preliminary data.</text>
</comment>
<accession>A0A955L4S8</accession>
<feature type="transmembrane region" description="Helical" evidence="1">
    <location>
        <begin position="176"/>
        <end position="197"/>
    </location>
</feature>